<feature type="domain" description="Gram-positive cocci surface proteins LPxTG" evidence="7">
    <location>
        <begin position="598"/>
        <end position="629"/>
    </location>
</feature>
<organism evidence="8 9">
    <name type="scientific">Weissella viridescens</name>
    <name type="common">Lactobacillus viridescens</name>
    <dbReference type="NCBI Taxonomy" id="1629"/>
    <lineage>
        <taxon>Bacteria</taxon>
        <taxon>Bacillati</taxon>
        <taxon>Bacillota</taxon>
        <taxon>Bacilli</taxon>
        <taxon>Lactobacillales</taxon>
        <taxon>Lactobacillaceae</taxon>
        <taxon>Weissella</taxon>
    </lineage>
</organism>
<dbReference type="NCBIfam" id="TIGR01167">
    <property type="entry name" value="LPXTG_anchor"/>
    <property type="match status" value="1"/>
</dbReference>
<dbReference type="OrthoDB" id="2150785at2"/>
<name>A0A0R2H924_WEIVI</name>
<feature type="region of interest" description="Disordered" evidence="5">
    <location>
        <begin position="467"/>
        <end position="605"/>
    </location>
</feature>
<evidence type="ECO:0000313" key="9">
    <source>
        <dbReference type="Proteomes" id="UP000051992"/>
    </source>
</evidence>
<protein>
    <recommendedName>
        <fullName evidence="7">Gram-positive cocci surface proteins LPxTG domain-containing protein</fullName>
    </recommendedName>
</protein>
<feature type="compositionally biased region" description="Polar residues" evidence="5">
    <location>
        <begin position="587"/>
        <end position="604"/>
    </location>
</feature>
<dbReference type="NCBIfam" id="TIGR03715">
    <property type="entry name" value="KxYKxGKxW"/>
    <property type="match status" value="1"/>
</dbReference>
<dbReference type="Pfam" id="PF00746">
    <property type="entry name" value="Gram_pos_anchor"/>
    <property type="match status" value="1"/>
</dbReference>
<keyword evidence="2" id="KW-0964">Secreted</keyword>
<feature type="compositionally biased region" description="Polar residues" evidence="5">
    <location>
        <begin position="535"/>
        <end position="563"/>
    </location>
</feature>
<evidence type="ECO:0000256" key="1">
    <source>
        <dbReference type="ARBA" id="ARBA00022512"/>
    </source>
</evidence>
<evidence type="ECO:0000256" key="6">
    <source>
        <dbReference type="SAM" id="SignalP"/>
    </source>
</evidence>
<dbReference type="AlphaFoldDB" id="A0A0R2H924"/>
<dbReference type="Proteomes" id="UP000051992">
    <property type="component" value="Unassembled WGS sequence"/>
</dbReference>
<dbReference type="Gene3D" id="2.60.40.1850">
    <property type="match status" value="2"/>
</dbReference>
<dbReference type="InterPro" id="IPR019931">
    <property type="entry name" value="LPXTG_anchor"/>
</dbReference>
<feature type="chain" id="PRO_5006417639" description="Gram-positive cocci surface proteins LPxTG domain-containing protein" evidence="6">
    <location>
        <begin position="42"/>
        <end position="629"/>
    </location>
</feature>
<evidence type="ECO:0000313" key="8">
    <source>
        <dbReference type="EMBL" id="KRN46636.1"/>
    </source>
</evidence>
<feature type="compositionally biased region" description="Low complexity" evidence="5">
    <location>
        <begin position="568"/>
        <end position="586"/>
    </location>
</feature>
<feature type="signal peptide" evidence="6">
    <location>
        <begin position="1"/>
        <end position="41"/>
    </location>
</feature>
<dbReference type="EMBL" id="JQBM01000002">
    <property type="protein sequence ID" value="KRN46636.1"/>
    <property type="molecule type" value="Genomic_DNA"/>
</dbReference>
<comment type="caution">
    <text evidence="8">The sequence shown here is derived from an EMBL/GenBank/DDBJ whole genome shotgun (WGS) entry which is preliminary data.</text>
</comment>
<sequence>MMNESKEHVKMFKSGKLWVSALVGTLFSTALIGANATNAHADDVNTAAPTQGTVQQGSTTTANNTVALSAASTNDVTAPVSTNNSDATSATSAVASQSVSASAAAPQSAASATSTAVSTSAAASQVTRQVKAQASSTAASTGKYADGTYPLDTSKAYKKNVDPTLESTMQQFMGNTSSVTIKGNQATLSLSAMTTAKANMIASISINGVTGVRQGDNFVFTIPADQLDSLLNGHVVVSTVVPGIGQFDETQDFKVQLDTSSLLTTQQSLADSQSVSASQSQAESIVASQSAAVAESIAASQSIADSIANSTSAAASQSIADSVRASMSVADSASLSASVSQKQADEAKKGAIADGSYDTTTNYYKPGTNKVSPGMSHSLLPKVKVTVNGNQAQVIVSAASPATAKMITKISIGGVAGVLNADGQSWTFSLPTSDLSKILSGSVSISAGPYHEVQPFDVEINTADLPRVSVPDSQTPESQTPDSQTPDSQTPESQTPESQTPDSQSQESQSTGSQSQEASQSGQAQKPESDVKPVQPTQPESGSQAPSVSEQSGSMTGATTTPEVNGHASVSEAATSTPTASAVVSTQAKQNTPAAKTLPNTGSDQEAALTGLGVLIGTLGLGGILKKRH</sequence>
<gene>
    <name evidence="8" type="ORF">IV50_GL000919</name>
</gene>
<feature type="compositionally biased region" description="Polar residues" evidence="5">
    <location>
        <begin position="471"/>
        <end position="502"/>
    </location>
</feature>
<dbReference type="PATRIC" id="fig|1629.5.peg.927"/>
<evidence type="ECO:0000256" key="3">
    <source>
        <dbReference type="ARBA" id="ARBA00022729"/>
    </source>
</evidence>
<dbReference type="Pfam" id="PF19258">
    <property type="entry name" value="KxYKxGKxW_sig"/>
    <property type="match status" value="1"/>
</dbReference>
<dbReference type="PROSITE" id="PS50847">
    <property type="entry name" value="GRAM_POS_ANCHORING"/>
    <property type="match status" value="1"/>
</dbReference>
<keyword evidence="1" id="KW-0134">Cell wall</keyword>
<keyword evidence="9" id="KW-1185">Reference proteome</keyword>
<proteinExistence type="predicted"/>
<evidence type="ECO:0000256" key="4">
    <source>
        <dbReference type="ARBA" id="ARBA00023088"/>
    </source>
</evidence>
<keyword evidence="3 6" id="KW-0732">Signal</keyword>
<dbReference type="InterPro" id="IPR037250">
    <property type="entry name" value="NEAT_dom_sf"/>
</dbReference>
<dbReference type="InterPro" id="IPR022263">
    <property type="entry name" value="KxYKxGKxW"/>
</dbReference>
<evidence type="ECO:0000256" key="2">
    <source>
        <dbReference type="ARBA" id="ARBA00022525"/>
    </source>
</evidence>
<reference evidence="8 9" key="1">
    <citation type="journal article" date="2015" name="Genome Announc.">
        <title>Expanding the biotechnology potential of lactobacilli through comparative genomics of 213 strains and associated genera.</title>
        <authorList>
            <person name="Sun Z."/>
            <person name="Harris H.M."/>
            <person name="McCann A."/>
            <person name="Guo C."/>
            <person name="Argimon S."/>
            <person name="Zhang W."/>
            <person name="Yang X."/>
            <person name="Jeffery I.B."/>
            <person name="Cooney J.C."/>
            <person name="Kagawa T.F."/>
            <person name="Liu W."/>
            <person name="Song Y."/>
            <person name="Salvetti E."/>
            <person name="Wrobel A."/>
            <person name="Rasinkangas P."/>
            <person name="Parkhill J."/>
            <person name="Rea M.C."/>
            <person name="O'Sullivan O."/>
            <person name="Ritari J."/>
            <person name="Douillard F.P."/>
            <person name="Paul Ross R."/>
            <person name="Yang R."/>
            <person name="Briner A.E."/>
            <person name="Felis G.E."/>
            <person name="de Vos W.M."/>
            <person name="Barrangou R."/>
            <person name="Klaenhammer T.R."/>
            <person name="Caufield P.W."/>
            <person name="Cui Y."/>
            <person name="Zhang H."/>
            <person name="O'Toole P.W."/>
        </authorList>
    </citation>
    <scope>NUCLEOTIDE SEQUENCE [LARGE SCALE GENOMIC DNA]</scope>
    <source>
        <strain evidence="8 9">DSM 20410</strain>
    </source>
</reference>
<feature type="compositionally biased region" description="Low complexity" evidence="5">
    <location>
        <begin position="503"/>
        <end position="525"/>
    </location>
</feature>
<evidence type="ECO:0000259" key="7">
    <source>
        <dbReference type="PROSITE" id="PS50847"/>
    </source>
</evidence>
<keyword evidence="4" id="KW-0572">Peptidoglycan-anchor</keyword>
<accession>A0A0R2H924</accession>
<evidence type="ECO:0000256" key="5">
    <source>
        <dbReference type="SAM" id="MobiDB-lite"/>
    </source>
</evidence>